<keyword evidence="16" id="KW-0175">Coiled coil</keyword>
<dbReference type="CDD" id="cd02440">
    <property type="entry name" value="AdoMet_MTases"/>
    <property type="match status" value="1"/>
</dbReference>
<organism evidence="21 22">
    <name type="scientific">Elysia chlorotica</name>
    <name type="common">Eastern emerald elysia</name>
    <name type="synonym">Sea slug</name>
    <dbReference type="NCBI Taxonomy" id="188477"/>
    <lineage>
        <taxon>Eukaryota</taxon>
        <taxon>Metazoa</taxon>
        <taxon>Spiralia</taxon>
        <taxon>Lophotrochozoa</taxon>
        <taxon>Mollusca</taxon>
        <taxon>Gastropoda</taxon>
        <taxon>Heterobranchia</taxon>
        <taxon>Euthyneura</taxon>
        <taxon>Panpulmonata</taxon>
        <taxon>Sacoglossa</taxon>
        <taxon>Placobranchoidea</taxon>
        <taxon>Plakobranchidae</taxon>
        <taxon>Elysia</taxon>
    </lineage>
</organism>
<sequence>MATHDEDADVPDLVSESGSDSELDCDDGGDWEEIDDDDGDEEFNPLQGTVQCLFCIEKFSCVKDMLLHCRTYHNFDLVETCQAAGVDCISYIKMINFIRVKQPSPEAVRMYVSQGGSEWSDQEYMAAVDPEDLMLQFDIESASNFATEVQSSNTVNSPHINHTSTPTGGQGEGATRDAMMESEAVHALICRIQQAEGERDLLSEELSRAIDQIEKLKLAGQEMMLRSSDNPEKSKSKALSAQNSSLNDEDGYFASYTHHDIHMTMLKDKVRTESYRDFMLKNPQLFEGKTVLDVGCGTGILSMFAVKAGARQVVAVDQSNIIYQAMDIARENGMHEKITFVKGRLEDVEMPIQKFDMIISEWMGYFLLFEAMLDSVLYARDRYLSPGGCVYPDHFSMSIVGISDPDLRKSKLEFWDDVYGFKMSCMKSSVSDEVNVRLVKGDMVVTEPSVIKDLDVMQCTVADLDFVSDFSLKCKADGEITALVGYFDTDFICGCTRKVSFSTGPQATPTHWEQSVMMLPKPVLSKAGTTIDCKIVYRKH</sequence>
<dbReference type="Proteomes" id="UP000271974">
    <property type="component" value="Unassembled WGS sequence"/>
</dbReference>
<evidence type="ECO:0000256" key="12">
    <source>
        <dbReference type="ARBA" id="ARBA00023242"/>
    </source>
</evidence>
<comment type="subcellular location">
    <subcellularLocation>
        <location evidence="2">Cytoplasm</location>
        <location evidence="2">Cytosol</location>
    </subcellularLocation>
    <subcellularLocation>
        <location evidence="1">Nucleus</location>
    </subcellularLocation>
</comment>
<keyword evidence="12" id="KW-0539">Nucleus</keyword>
<dbReference type="GO" id="GO:0008270">
    <property type="term" value="F:zinc ion binding"/>
    <property type="evidence" value="ECO:0007669"/>
    <property type="project" value="UniProtKB-KW"/>
</dbReference>
<dbReference type="EC" id="2.1.1.319" evidence="3"/>
<keyword evidence="9" id="KW-0479">Metal-binding</keyword>
<dbReference type="InterPro" id="IPR036236">
    <property type="entry name" value="Znf_C2H2_sf"/>
</dbReference>
<dbReference type="Pfam" id="PF21137">
    <property type="entry name" value="ANM3_C2H2_Zf"/>
    <property type="match status" value="1"/>
</dbReference>
<evidence type="ECO:0000256" key="11">
    <source>
        <dbReference type="ARBA" id="ARBA00022833"/>
    </source>
</evidence>
<dbReference type="GO" id="GO:0042054">
    <property type="term" value="F:histone methyltransferase activity"/>
    <property type="evidence" value="ECO:0007669"/>
    <property type="project" value="TreeGrafter"/>
</dbReference>
<keyword evidence="4" id="KW-0963">Cytoplasm</keyword>
<feature type="compositionally biased region" description="Polar residues" evidence="17">
    <location>
        <begin position="152"/>
        <end position="167"/>
    </location>
</feature>
<dbReference type="SUPFAM" id="SSF57667">
    <property type="entry name" value="beta-beta-alpha zinc fingers"/>
    <property type="match status" value="1"/>
</dbReference>
<dbReference type="GO" id="GO:0032259">
    <property type="term" value="P:methylation"/>
    <property type="evidence" value="ECO:0007669"/>
    <property type="project" value="UniProtKB-KW"/>
</dbReference>
<evidence type="ECO:0000259" key="19">
    <source>
        <dbReference type="Pfam" id="PF21137"/>
    </source>
</evidence>
<keyword evidence="22" id="KW-1185">Reference proteome</keyword>
<keyword evidence="8 15" id="KW-0949">S-adenosyl-L-methionine</keyword>
<keyword evidence="7 15" id="KW-0808">Transferase</keyword>
<evidence type="ECO:0000259" key="18">
    <source>
        <dbReference type="Pfam" id="PF13649"/>
    </source>
</evidence>
<dbReference type="InterPro" id="IPR025799">
    <property type="entry name" value="Arg_MeTrfase"/>
</dbReference>
<dbReference type="OrthoDB" id="7848332at2759"/>
<dbReference type="PROSITE" id="PS51678">
    <property type="entry name" value="SAM_MT_PRMT"/>
    <property type="match status" value="1"/>
</dbReference>
<evidence type="ECO:0000256" key="15">
    <source>
        <dbReference type="PROSITE-ProRule" id="PRU01015"/>
    </source>
</evidence>
<feature type="domain" description="Protein arginine N-methyltransferase" evidence="20">
    <location>
        <begin position="396"/>
        <end position="537"/>
    </location>
</feature>
<evidence type="ECO:0000256" key="9">
    <source>
        <dbReference type="ARBA" id="ARBA00022723"/>
    </source>
</evidence>
<protein>
    <recommendedName>
        <fullName evidence="3">type I protein arginine methyltransferase</fullName>
        <ecNumber evidence="3">2.1.1.319</ecNumber>
    </recommendedName>
</protein>
<dbReference type="PANTHER" id="PTHR11006:SF53">
    <property type="entry name" value="PROTEIN ARGININE N-METHYLTRANSFERASE 3"/>
    <property type="match status" value="1"/>
</dbReference>
<keyword evidence="11" id="KW-0862">Zinc</keyword>
<dbReference type="AlphaFoldDB" id="A0A433TYL3"/>
<dbReference type="Gene3D" id="2.70.160.11">
    <property type="entry name" value="Hnrnp arginine n-methyltransferase1"/>
    <property type="match status" value="1"/>
</dbReference>
<dbReference type="InterPro" id="IPR041698">
    <property type="entry name" value="Methyltransf_25"/>
</dbReference>
<feature type="region of interest" description="Disordered" evidence="17">
    <location>
        <begin position="1"/>
        <end position="40"/>
    </location>
</feature>
<comment type="caution">
    <text evidence="21">The sequence shown here is derived from an EMBL/GenBank/DDBJ whole genome shotgun (WGS) entry which is preliminary data.</text>
</comment>
<dbReference type="PANTHER" id="PTHR11006">
    <property type="entry name" value="PROTEIN ARGININE N-METHYLTRANSFERASE"/>
    <property type="match status" value="1"/>
</dbReference>
<evidence type="ECO:0000256" key="13">
    <source>
        <dbReference type="ARBA" id="ARBA00047384"/>
    </source>
</evidence>
<dbReference type="STRING" id="188477.A0A433TYL3"/>
<evidence type="ECO:0000256" key="7">
    <source>
        <dbReference type="ARBA" id="ARBA00022679"/>
    </source>
</evidence>
<evidence type="ECO:0000256" key="14">
    <source>
        <dbReference type="ARBA" id="ARBA00049303"/>
    </source>
</evidence>
<dbReference type="Pfam" id="PF22528">
    <property type="entry name" value="PRMT_C"/>
    <property type="match status" value="1"/>
</dbReference>
<feature type="region of interest" description="Disordered" evidence="17">
    <location>
        <begin position="152"/>
        <end position="174"/>
    </location>
</feature>
<dbReference type="GO" id="GO:0005634">
    <property type="term" value="C:nucleus"/>
    <property type="evidence" value="ECO:0007669"/>
    <property type="project" value="UniProtKB-SubCell"/>
</dbReference>
<accession>A0A433TYL3</accession>
<dbReference type="EMBL" id="RQTK01000131">
    <property type="protein sequence ID" value="RUS86663.1"/>
    <property type="molecule type" value="Genomic_DNA"/>
</dbReference>
<evidence type="ECO:0000313" key="21">
    <source>
        <dbReference type="EMBL" id="RUS86663.1"/>
    </source>
</evidence>
<feature type="non-terminal residue" evidence="21">
    <location>
        <position position="540"/>
    </location>
</feature>
<comment type="catalytic activity">
    <reaction evidence="13">
        <text>L-arginyl-[protein] + 2 S-adenosyl-L-methionine = N(omega),N(omega)-dimethyl-L-arginyl-[protein] + 2 S-adenosyl-L-homocysteine + 2 H(+)</text>
        <dbReference type="Rhea" id="RHEA:48096"/>
        <dbReference type="Rhea" id="RHEA-COMP:10532"/>
        <dbReference type="Rhea" id="RHEA-COMP:11991"/>
        <dbReference type="ChEBI" id="CHEBI:15378"/>
        <dbReference type="ChEBI" id="CHEBI:29965"/>
        <dbReference type="ChEBI" id="CHEBI:57856"/>
        <dbReference type="ChEBI" id="CHEBI:59789"/>
        <dbReference type="ChEBI" id="CHEBI:61897"/>
        <dbReference type="EC" id="2.1.1.319"/>
    </reaction>
    <physiologicalReaction direction="left-to-right" evidence="13">
        <dbReference type="Rhea" id="RHEA:48097"/>
    </physiologicalReaction>
</comment>
<dbReference type="InterPro" id="IPR049482">
    <property type="entry name" value="ANM3-like_C2H2_Zf"/>
</dbReference>
<feature type="compositionally biased region" description="Acidic residues" evidence="17">
    <location>
        <begin position="1"/>
        <end position="10"/>
    </location>
</feature>
<dbReference type="InterPro" id="IPR029063">
    <property type="entry name" value="SAM-dependent_MTases_sf"/>
</dbReference>
<evidence type="ECO:0000256" key="4">
    <source>
        <dbReference type="ARBA" id="ARBA00022490"/>
    </source>
</evidence>
<evidence type="ECO:0000256" key="2">
    <source>
        <dbReference type="ARBA" id="ARBA00004514"/>
    </source>
</evidence>
<keyword evidence="5" id="KW-0597">Phosphoprotein</keyword>
<evidence type="ECO:0000313" key="22">
    <source>
        <dbReference type="Proteomes" id="UP000271974"/>
    </source>
</evidence>
<dbReference type="SUPFAM" id="SSF53335">
    <property type="entry name" value="S-adenosyl-L-methionine-dependent methyltransferases"/>
    <property type="match status" value="1"/>
</dbReference>
<evidence type="ECO:0000256" key="5">
    <source>
        <dbReference type="ARBA" id="ARBA00022553"/>
    </source>
</evidence>
<name>A0A433TYL3_ELYCH</name>
<dbReference type="GO" id="GO:0035242">
    <property type="term" value="F:protein-arginine omega-N asymmetric methyltransferase activity"/>
    <property type="evidence" value="ECO:0007669"/>
    <property type="project" value="UniProtKB-EC"/>
</dbReference>
<evidence type="ECO:0000256" key="6">
    <source>
        <dbReference type="ARBA" id="ARBA00022603"/>
    </source>
</evidence>
<evidence type="ECO:0000256" key="10">
    <source>
        <dbReference type="ARBA" id="ARBA00022771"/>
    </source>
</evidence>
<keyword evidence="6 15" id="KW-0489">Methyltransferase</keyword>
<evidence type="ECO:0000256" key="16">
    <source>
        <dbReference type="SAM" id="Coils"/>
    </source>
</evidence>
<feature type="domain" description="Methyltransferase" evidence="18">
    <location>
        <begin position="291"/>
        <end position="388"/>
    </location>
</feature>
<feature type="domain" description="Protein arginine N-methyltransferase 3-like C2H2 zinc finger" evidence="19">
    <location>
        <begin position="85"/>
        <end position="125"/>
    </location>
</feature>
<comment type="catalytic activity">
    <reaction evidence="14">
        <text>L-arginyl-[protein] + S-adenosyl-L-methionine = N(omega)-methyl-L-arginyl-[protein] + S-adenosyl-L-homocysteine + H(+)</text>
        <dbReference type="Rhea" id="RHEA:48100"/>
        <dbReference type="Rhea" id="RHEA-COMP:10532"/>
        <dbReference type="Rhea" id="RHEA-COMP:11990"/>
        <dbReference type="ChEBI" id="CHEBI:15378"/>
        <dbReference type="ChEBI" id="CHEBI:29965"/>
        <dbReference type="ChEBI" id="CHEBI:57856"/>
        <dbReference type="ChEBI" id="CHEBI:59789"/>
        <dbReference type="ChEBI" id="CHEBI:65280"/>
    </reaction>
    <physiologicalReaction direction="left-to-right" evidence="14">
        <dbReference type="Rhea" id="RHEA:48101"/>
    </physiologicalReaction>
</comment>
<dbReference type="FunFam" id="3.40.50.150:FF:000034">
    <property type="entry name" value="Protein arginine N-methyltransferase 3"/>
    <property type="match status" value="1"/>
</dbReference>
<dbReference type="GO" id="GO:0005829">
    <property type="term" value="C:cytosol"/>
    <property type="evidence" value="ECO:0007669"/>
    <property type="project" value="UniProtKB-SubCell"/>
</dbReference>
<gene>
    <name evidence="21" type="ORF">EGW08_005537</name>
</gene>
<evidence type="ECO:0000256" key="8">
    <source>
        <dbReference type="ARBA" id="ARBA00022691"/>
    </source>
</evidence>
<dbReference type="Pfam" id="PF13649">
    <property type="entry name" value="Methyltransf_25"/>
    <property type="match status" value="1"/>
</dbReference>
<evidence type="ECO:0000256" key="17">
    <source>
        <dbReference type="SAM" id="MobiDB-lite"/>
    </source>
</evidence>
<evidence type="ECO:0000256" key="1">
    <source>
        <dbReference type="ARBA" id="ARBA00004123"/>
    </source>
</evidence>
<evidence type="ECO:0000256" key="3">
    <source>
        <dbReference type="ARBA" id="ARBA00011925"/>
    </source>
</evidence>
<feature type="compositionally biased region" description="Acidic residues" evidence="17">
    <location>
        <begin position="19"/>
        <end position="40"/>
    </location>
</feature>
<keyword evidence="10" id="KW-0863">Zinc-finger</keyword>
<evidence type="ECO:0000259" key="20">
    <source>
        <dbReference type="Pfam" id="PF22528"/>
    </source>
</evidence>
<dbReference type="Gene3D" id="3.40.50.150">
    <property type="entry name" value="Vaccinia Virus protein VP39"/>
    <property type="match status" value="1"/>
</dbReference>
<dbReference type="InterPro" id="IPR055135">
    <property type="entry name" value="PRMT_dom"/>
</dbReference>
<proteinExistence type="predicted"/>
<feature type="coiled-coil region" evidence="16">
    <location>
        <begin position="185"/>
        <end position="219"/>
    </location>
</feature>
<reference evidence="21 22" key="1">
    <citation type="submission" date="2019-01" db="EMBL/GenBank/DDBJ databases">
        <title>A draft genome assembly of the solar-powered sea slug Elysia chlorotica.</title>
        <authorList>
            <person name="Cai H."/>
            <person name="Li Q."/>
            <person name="Fang X."/>
            <person name="Li J."/>
            <person name="Curtis N.E."/>
            <person name="Altenburger A."/>
            <person name="Shibata T."/>
            <person name="Feng M."/>
            <person name="Maeda T."/>
            <person name="Schwartz J.A."/>
            <person name="Shigenobu S."/>
            <person name="Lundholm N."/>
            <person name="Nishiyama T."/>
            <person name="Yang H."/>
            <person name="Hasebe M."/>
            <person name="Li S."/>
            <person name="Pierce S.K."/>
            <person name="Wang J."/>
        </authorList>
    </citation>
    <scope>NUCLEOTIDE SEQUENCE [LARGE SCALE GENOMIC DNA]</scope>
    <source>
        <strain evidence="21">EC2010</strain>
        <tissue evidence="21">Whole organism of an adult</tissue>
    </source>
</reference>